<sequence>MVEAASLSVQESLKNGPWGGEGGIEWSFKPSQGGSINEIAVMTPLMFDHVEEDETSDDLLAISKLTMEMVQSSTLKSFGGYGPSLTDKILYLGEDLCLTSISGTFGYGQQLSRPVLMAKYGPYSSETGTPFSLPMEGGAIVGFHGRADNRRHPLYWGAVELMNSVVPSGPGPWGGPFGKQWDDGVFKGIHELHLESEDLQIHSLQIVYETTEVKQVWSQKHGGTQGYRTILLRSMKSAYTNMQLKLDSPEEFLVGISGFYGPVAVVDDDDGRVEALLSITFHTNYGSRGTFGYDRERGAAFHSTLSDRAKIVGFHGRSSEFHLDAVRFHMSDF</sequence>
<dbReference type="PANTHER" id="PTHR47293:SF15">
    <property type="entry name" value="JACALIN-RELATED LECTIN 19"/>
    <property type="match status" value="1"/>
</dbReference>
<name>A0A6A1WCQ1_9ROSI</name>
<proteinExistence type="inferred from homology"/>
<accession>A0A6A1WCQ1</accession>
<dbReference type="AlphaFoldDB" id="A0A6A1WCQ1"/>
<feature type="domain" description="Jacalin-type lectin" evidence="3">
    <location>
        <begin position="12"/>
        <end position="163"/>
    </location>
</feature>
<dbReference type="SUPFAM" id="SSF51101">
    <property type="entry name" value="Mannose-binding lectins"/>
    <property type="match status" value="2"/>
</dbReference>
<reference evidence="4 5" key="1">
    <citation type="journal article" date="2019" name="Plant Biotechnol. J.">
        <title>The red bayberry genome and genetic basis of sex determination.</title>
        <authorList>
            <person name="Jia H.M."/>
            <person name="Jia H.J."/>
            <person name="Cai Q.L."/>
            <person name="Wang Y."/>
            <person name="Zhao H.B."/>
            <person name="Yang W.F."/>
            <person name="Wang G.Y."/>
            <person name="Li Y.H."/>
            <person name="Zhan D.L."/>
            <person name="Shen Y.T."/>
            <person name="Niu Q.F."/>
            <person name="Chang L."/>
            <person name="Qiu J."/>
            <person name="Zhao L."/>
            <person name="Xie H.B."/>
            <person name="Fu W.Y."/>
            <person name="Jin J."/>
            <person name="Li X.W."/>
            <person name="Jiao Y."/>
            <person name="Zhou C.C."/>
            <person name="Tu T."/>
            <person name="Chai C.Y."/>
            <person name="Gao J.L."/>
            <person name="Fan L.J."/>
            <person name="van de Weg E."/>
            <person name="Wang J.Y."/>
            <person name="Gao Z.S."/>
        </authorList>
    </citation>
    <scope>NUCLEOTIDE SEQUENCE [LARGE SCALE GENOMIC DNA]</scope>
    <source>
        <tissue evidence="4">Leaves</tissue>
    </source>
</reference>
<evidence type="ECO:0000256" key="1">
    <source>
        <dbReference type="ARBA" id="ARBA00006568"/>
    </source>
</evidence>
<dbReference type="InterPro" id="IPR001229">
    <property type="entry name" value="Jacalin-like_lectin_dom"/>
</dbReference>
<dbReference type="EMBL" id="RXIC02000021">
    <property type="protein sequence ID" value="KAB1220610.1"/>
    <property type="molecule type" value="Genomic_DNA"/>
</dbReference>
<organism evidence="4 5">
    <name type="scientific">Morella rubra</name>
    <name type="common">Chinese bayberry</name>
    <dbReference type="NCBI Taxonomy" id="262757"/>
    <lineage>
        <taxon>Eukaryota</taxon>
        <taxon>Viridiplantae</taxon>
        <taxon>Streptophyta</taxon>
        <taxon>Embryophyta</taxon>
        <taxon>Tracheophyta</taxon>
        <taxon>Spermatophyta</taxon>
        <taxon>Magnoliopsida</taxon>
        <taxon>eudicotyledons</taxon>
        <taxon>Gunneridae</taxon>
        <taxon>Pentapetalae</taxon>
        <taxon>rosids</taxon>
        <taxon>fabids</taxon>
        <taxon>Fagales</taxon>
        <taxon>Myricaceae</taxon>
        <taxon>Morella</taxon>
    </lineage>
</organism>
<keyword evidence="5" id="KW-1185">Reference proteome</keyword>
<dbReference type="GO" id="GO:0030246">
    <property type="term" value="F:carbohydrate binding"/>
    <property type="evidence" value="ECO:0007669"/>
    <property type="project" value="UniProtKB-KW"/>
</dbReference>
<evidence type="ECO:0000256" key="2">
    <source>
        <dbReference type="ARBA" id="ARBA00022734"/>
    </source>
</evidence>
<keyword evidence="2" id="KW-0430">Lectin</keyword>
<protein>
    <submittedName>
        <fullName evidence="4">Agglutinin</fullName>
    </submittedName>
</protein>
<gene>
    <name evidence="4" type="ORF">CJ030_MR3G006428</name>
</gene>
<comment type="similarity">
    <text evidence="1">Belongs to the jacalin lectin family.</text>
</comment>
<comment type="caution">
    <text evidence="4">The sequence shown here is derived from an EMBL/GenBank/DDBJ whole genome shotgun (WGS) entry which is preliminary data.</text>
</comment>
<dbReference type="Pfam" id="PF01419">
    <property type="entry name" value="Jacalin"/>
    <property type="match status" value="2"/>
</dbReference>
<dbReference type="Gene3D" id="2.100.10.30">
    <property type="entry name" value="Jacalin-like lectin domain"/>
    <property type="match status" value="2"/>
</dbReference>
<evidence type="ECO:0000313" key="4">
    <source>
        <dbReference type="EMBL" id="KAB1220610.1"/>
    </source>
</evidence>
<evidence type="ECO:0000259" key="3">
    <source>
        <dbReference type="PROSITE" id="PS51752"/>
    </source>
</evidence>
<dbReference type="SMART" id="SM00915">
    <property type="entry name" value="Jacalin"/>
    <property type="match status" value="1"/>
</dbReference>
<dbReference type="PANTHER" id="PTHR47293">
    <property type="entry name" value="JACALIN-RELATED LECTIN 3"/>
    <property type="match status" value="1"/>
</dbReference>
<evidence type="ECO:0000313" key="5">
    <source>
        <dbReference type="Proteomes" id="UP000516437"/>
    </source>
</evidence>
<dbReference type="Proteomes" id="UP000516437">
    <property type="component" value="Chromosome 3"/>
</dbReference>
<feature type="domain" description="Jacalin-type lectin" evidence="3">
    <location>
        <begin position="167"/>
        <end position="332"/>
    </location>
</feature>
<dbReference type="PROSITE" id="PS51752">
    <property type="entry name" value="JACALIN_LECTIN"/>
    <property type="match status" value="2"/>
</dbReference>
<dbReference type="InterPro" id="IPR036404">
    <property type="entry name" value="Jacalin-like_lectin_dom_sf"/>
</dbReference>
<dbReference type="OrthoDB" id="4325201at2759"/>